<evidence type="ECO:0000313" key="2">
    <source>
        <dbReference type="Proteomes" id="UP000054805"/>
    </source>
</evidence>
<gene>
    <name evidence="1" type="ORF">T4B_12083</name>
</gene>
<proteinExistence type="predicted"/>
<accession>A0A0V1GXK9</accession>
<protein>
    <submittedName>
        <fullName evidence="1">Uncharacterized protein</fullName>
    </submittedName>
</protein>
<keyword evidence="2" id="KW-1185">Reference proteome</keyword>
<dbReference type="EMBL" id="JYDS01000545">
    <property type="protein sequence ID" value="KRZ03056.1"/>
    <property type="molecule type" value="Genomic_DNA"/>
</dbReference>
<evidence type="ECO:0000313" key="1">
    <source>
        <dbReference type="EMBL" id="KRZ03056.1"/>
    </source>
</evidence>
<reference evidence="1 2" key="1">
    <citation type="submission" date="2015-01" db="EMBL/GenBank/DDBJ databases">
        <title>Evolution of Trichinella species and genotypes.</title>
        <authorList>
            <person name="Korhonen P.K."/>
            <person name="Edoardo P."/>
            <person name="Giuseppe L.R."/>
            <person name="Gasser R.B."/>
        </authorList>
    </citation>
    <scope>NUCLEOTIDE SEQUENCE [LARGE SCALE GENOMIC DNA]</scope>
    <source>
        <strain evidence="1">ISS588</strain>
    </source>
</reference>
<comment type="caution">
    <text evidence="1">The sequence shown here is derived from an EMBL/GenBank/DDBJ whole genome shotgun (WGS) entry which is preliminary data.</text>
</comment>
<dbReference type="Proteomes" id="UP000054805">
    <property type="component" value="Unassembled WGS sequence"/>
</dbReference>
<name>A0A0V1GXK9_TRIPS</name>
<dbReference type="AlphaFoldDB" id="A0A0V1GXK9"/>
<organism evidence="1 2">
    <name type="scientific">Trichinella pseudospiralis</name>
    <name type="common">Parasitic roundworm</name>
    <dbReference type="NCBI Taxonomy" id="6337"/>
    <lineage>
        <taxon>Eukaryota</taxon>
        <taxon>Metazoa</taxon>
        <taxon>Ecdysozoa</taxon>
        <taxon>Nematoda</taxon>
        <taxon>Enoplea</taxon>
        <taxon>Dorylaimia</taxon>
        <taxon>Trichinellida</taxon>
        <taxon>Trichinellidae</taxon>
        <taxon>Trichinella</taxon>
    </lineage>
</organism>
<sequence length="395" mass="44309">MPFSDKTWPRKRTVFRMRPVSAIRCNTRSKRSVCSRAVRPKTIMSSRYARQDDHVSPRSATSMSRWNVAGALHKPNGMTRNWYSPNGRLRTVGFLNWDLPIAARKVECGEPTSARECFQCIIDTQQRVSVFGGHVVEPTEINTKPRKAIFLAHDDDERRPRAVCRFDDVSVEHIGDHSLHVRALGWRQTSRWYFHMSRIPRVNAVGCKLRMANIFVRCCDTRTIFPKNGSQCVPAVCIQFFQRWQHLVDDAAVVVIGCAGRRYDLVHVPYAVGLRQWRCSSGFGDKLLNKSSLIRVTAAPVSSRSWESVPATLACTKIDDGLVKATTYTASCWERPVGGLGSCKHWGPLGTLPMPRAGRFPGDEVGSVSVRSDTDVIGGLGRRSCNNVIRVPGQQ</sequence>